<dbReference type="InterPro" id="IPR005322">
    <property type="entry name" value="Peptidase_C69"/>
</dbReference>
<reference evidence="4" key="1">
    <citation type="submission" date="2025-08" db="UniProtKB">
        <authorList>
            <consortium name="RefSeq"/>
        </authorList>
    </citation>
    <scope>IDENTIFICATION</scope>
</reference>
<organism evidence="3 4">
    <name type="scientific">Octodon degus</name>
    <name type="common">Degu</name>
    <name type="synonym">Sciurus degus</name>
    <dbReference type="NCBI Taxonomy" id="10160"/>
    <lineage>
        <taxon>Eukaryota</taxon>
        <taxon>Metazoa</taxon>
        <taxon>Chordata</taxon>
        <taxon>Craniata</taxon>
        <taxon>Vertebrata</taxon>
        <taxon>Euteleostomi</taxon>
        <taxon>Mammalia</taxon>
        <taxon>Eutheria</taxon>
        <taxon>Euarchontoglires</taxon>
        <taxon>Glires</taxon>
        <taxon>Rodentia</taxon>
        <taxon>Hystricomorpha</taxon>
        <taxon>Octodontidae</taxon>
        <taxon>Octodon</taxon>
    </lineage>
</organism>
<dbReference type="CTD" id="79634"/>
<dbReference type="PANTHER" id="PTHR12994">
    <property type="entry name" value="SECERNIN"/>
    <property type="match status" value="1"/>
</dbReference>
<evidence type="ECO:0000256" key="1">
    <source>
        <dbReference type="ARBA" id="ARBA00005705"/>
    </source>
</evidence>
<evidence type="ECO:0000256" key="2">
    <source>
        <dbReference type="SAM" id="Coils"/>
    </source>
</evidence>
<evidence type="ECO:0000313" key="3">
    <source>
        <dbReference type="Proteomes" id="UP000515203"/>
    </source>
</evidence>
<proteinExistence type="inferred from homology"/>
<dbReference type="GO" id="GO:0006508">
    <property type="term" value="P:proteolysis"/>
    <property type="evidence" value="ECO:0007669"/>
    <property type="project" value="InterPro"/>
</dbReference>
<sequence length="226" mass="25919">MEPCSCDTFVALPPSTIDNRIIFGKNSDRLCNEVQEVVYFPAGVHNLGEQLKCTYIEIEQVPETYAVVLSRPAWLWGAEMGANEHGVCIGNEAVWGREEVCDEEALLGMDLVRSVFKPFIFVPHISQLLDTCSPTFELEDPVKKKAQCKPDRRHPLYLEQQQARDAIDNKEKAKTMLDNMKKLEKELFREMESILQNKHLDVDKMVNLFSRCVKDEIRIYKSNIGP</sequence>
<evidence type="ECO:0000313" key="4">
    <source>
        <dbReference type="RefSeq" id="XP_012370927.1"/>
    </source>
</evidence>
<dbReference type="RefSeq" id="XP_012370927.1">
    <property type="nucleotide sequence ID" value="XM_012515473.2"/>
</dbReference>
<dbReference type="GO" id="GO:0070004">
    <property type="term" value="F:cysteine-type exopeptidase activity"/>
    <property type="evidence" value="ECO:0007669"/>
    <property type="project" value="InterPro"/>
</dbReference>
<comment type="similarity">
    <text evidence="1">Belongs to the peptidase C69 family. Secernin subfamily.</text>
</comment>
<gene>
    <name evidence="4" type="primary">Scrn3</name>
</gene>
<keyword evidence="2" id="KW-0175">Coiled coil</keyword>
<dbReference type="InParanoid" id="A0A6P3VBK2"/>
<dbReference type="AlphaFoldDB" id="A0A6P3VBK2"/>
<feature type="coiled-coil region" evidence="2">
    <location>
        <begin position="163"/>
        <end position="197"/>
    </location>
</feature>
<accession>A0A6P3VBK2</accession>
<dbReference type="OrthoDB" id="5175656at2759"/>
<dbReference type="PANTHER" id="PTHR12994:SF18">
    <property type="entry name" value="SECERNIN-3"/>
    <property type="match status" value="1"/>
</dbReference>
<keyword evidence="3" id="KW-1185">Reference proteome</keyword>
<name>A0A6P3VBK2_OCTDE</name>
<dbReference type="Proteomes" id="UP000515203">
    <property type="component" value="Unplaced"/>
</dbReference>
<dbReference type="GO" id="GO:0016805">
    <property type="term" value="F:dipeptidase activity"/>
    <property type="evidence" value="ECO:0007669"/>
    <property type="project" value="InterPro"/>
</dbReference>
<dbReference type="Gene3D" id="3.60.60.10">
    <property type="entry name" value="Penicillin V Acylase, Chain A"/>
    <property type="match status" value="1"/>
</dbReference>
<dbReference type="OMA" id="XGVRNIS"/>
<dbReference type="GeneID" id="101586400"/>
<protein>
    <submittedName>
        <fullName evidence="4">Secernin-3</fullName>
    </submittedName>
</protein>